<keyword evidence="6 8" id="KW-0520">NAD</keyword>
<accession>A0A5R9DZ92</accession>
<dbReference type="SUPFAM" id="SSF111331">
    <property type="entry name" value="NAD kinase/diacylglycerol kinase-like"/>
    <property type="match status" value="1"/>
</dbReference>
<dbReference type="Gene3D" id="3.40.50.10330">
    <property type="entry name" value="Probable inorganic polyphosphate/atp-NAD kinase, domain 1"/>
    <property type="match status" value="1"/>
</dbReference>
<comment type="catalytic activity">
    <reaction evidence="7 8">
        <text>NAD(+) + ATP = ADP + NADP(+) + H(+)</text>
        <dbReference type="Rhea" id="RHEA:18629"/>
        <dbReference type="ChEBI" id="CHEBI:15378"/>
        <dbReference type="ChEBI" id="CHEBI:30616"/>
        <dbReference type="ChEBI" id="CHEBI:57540"/>
        <dbReference type="ChEBI" id="CHEBI:58349"/>
        <dbReference type="ChEBI" id="CHEBI:456216"/>
        <dbReference type="EC" id="2.7.1.23"/>
    </reaction>
</comment>
<name>A0A5R9DZ92_9LACT</name>
<dbReference type="GO" id="GO:0019674">
    <property type="term" value="P:NAD+ metabolic process"/>
    <property type="evidence" value="ECO:0007669"/>
    <property type="project" value="InterPro"/>
</dbReference>
<dbReference type="InterPro" id="IPR016064">
    <property type="entry name" value="NAD/diacylglycerol_kinase_sf"/>
</dbReference>
<dbReference type="PANTHER" id="PTHR20275:SF0">
    <property type="entry name" value="NAD KINASE"/>
    <property type="match status" value="1"/>
</dbReference>
<comment type="subcellular location">
    <subcellularLocation>
        <location evidence="8">Cytoplasm</location>
    </subcellularLocation>
</comment>
<comment type="cofactor">
    <cofactor evidence="8">
        <name>a divalent metal cation</name>
        <dbReference type="ChEBI" id="CHEBI:60240"/>
    </cofactor>
</comment>
<dbReference type="EC" id="2.7.1.23" evidence="8"/>
<organism evidence="9 10">
    <name type="scientific">Ruoffia tabacinasalis</name>
    <dbReference type="NCBI Taxonomy" id="87458"/>
    <lineage>
        <taxon>Bacteria</taxon>
        <taxon>Bacillati</taxon>
        <taxon>Bacillota</taxon>
        <taxon>Bacilli</taxon>
        <taxon>Lactobacillales</taxon>
        <taxon>Aerococcaceae</taxon>
        <taxon>Ruoffia</taxon>
    </lineage>
</organism>
<dbReference type="HAMAP" id="MF_00361">
    <property type="entry name" value="NAD_kinase"/>
    <property type="match status" value="1"/>
</dbReference>
<reference evidence="9 10" key="1">
    <citation type="submission" date="2019-05" db="EMBL/GenBank/DDBJ databases">
        <title>The metagenome of a microbial culture collection derived from dairy environment covers the genomic content of the human microbiome.</title>
        <authorList>
            <person name="Roder T."/>
            <person name="Wuthrich D."/>
            <person name="Sattari Z."/>
            <person name="Von Ah U."/>
            <person name="Bar C."/>
            <person name="Ronchi F."/>
            <person name="Macpherson A.J."/>
            <person name="Ganal-Vonarburg S.C."/>
            <person name="Bruggmann R."/>
            <person name="Vergeres G."/>
        </authorList>
    </citation>
    <scope>NUCLEOTIDE SEQUENCE [LARGE SCALE GENOMIC DNA]</scope>
    <source>
        <strain evidence="9 10">FAM 24227</strain>
    </source>
</reference>
<dbReference type="AlphaFoldDB" id="A0A5R9DZ92"/>
<evidence type="ECO:0000256" key="7">
    <source>
        <dbReference type="ARBA" id="ARBA00047925"/>
    </source>
</evidence>
<keyword evidence="3 8" id="KW-0418">Kinase</keyword>
<dbReference type="Proteomes" id="UP000306420">
    <property type="component" value="Unassembled WGS sequence"/>
</dbReference>
<evidence type="ECO:0000256" key="8">
    <source>
        <dbReference type="HAMAP-Rule" id="MF_00361"/>
    </source>
</evidence>
<evidence type="ECO:0000256" key="2">
    <source>
        <dbReference type="ARBA" id="ARBA00022741"/>
    </source>
</evidence>
<comment type="caution">
    <text evidence="9">The sequence shown here is derived from an EMBL/GenBank/DDBJ whole genome shotgun (WGS) entry which is preliminary data.</text>
</comment>
<dbReference type="RefSeq" id="WP_138404832.1">
    <property type="nucleotide sequence ID" value="NZ_VBSP01000026.1"/>
</dbReference>
<evidence type="ECO:0000256" key="4">
    <source>
        <dbReference type="ARBA" id="ARBA00022840"/>
    </source>
</evidence>
<keyword evidence="1 8" id="KW-0808">Transferase</keyword>
<evidence type="ECO:0000256" key="5">
    <source>
        <dbReference type="ARBA" id="ARBA00022857"/>
    </source>
</evidence>
<dbReference type="OrthoDB" id="9774737at2"/>
<comment type="similarity">
    <text evidence="8">Belongs to the NAD kinase family.</text>
</comment>
<evidence type="ECO:0000313" key="9">
    <source>
        <dbReference type="EMBL" id="TLQ40612.1"/>
    </source>
</evidence>
<dbReference type="GO" id="GO:0051287">
    <property type="term" value="F:NAD binding"/>
    <property type="evidence" value="ECO:0007669"/>
    <property type="project" value="UniProtKB-ARBA"/>
</dbReference>
<dbReference type="GO" id="GO:0046872">
    <property type="term" value="F:metal ion binding"/>
    <property type="evidence" value="ECO:0007669"/>
    <property type="project" value="UniProtKB-UniRule"/>
</dbReference>
<feature type="binding site" evidence="8">
    <location>
        <position position="151"/>
    </location>
    <ligand>
        <name>NAD(+)</name>
        <dbReference type="ChEBI" id="CHEBI:57540"/>
    </ligand>
</feature>
<feature type="active site" description="Proton acceptor" evidence="8">
    <location>
        <position position="49"/>
    </location>
</feature>
<keyword evidence="2 8" id="KW-0547">Nucleotide-binding</keyword>
<comment type="function">
    <text evidence="8">Involved in the regulation of the intracellular balance of NAD and NADP, and is a key enzyme in the biosynthesis of NADP. Catalyzes specifically the phosphorylation on 2'-hydroxyl of the adenosine moiety of NAD to yield NADP.</text>
</comment>
<dbReference type="InterPro" id="IPR017437">
    <property type="entry name" value="ATP-NAD_kinase_PpnK-typ_C"/>
</dbReference>
<dbReference type="InterPro" id="IPR002504">
    <property type="entry name" value="NADK"/>
</dbReference>
<protein>
    <recommendedName>
        <fullName evidence="8">NAD kinase</fullName>
        <ecNumber evidence="8">2.7.1.23</ecNumber>
    </recommendedName>
    <alternativeName>
        <fullName evidence="8">ATP-dependent NAD kinase</fullName>
    </alternativeName>
</protein>
<feature type="binding site" evidence="8">
    <location>
        <position position="227"/>
    </location>
    <ligand>
        <name>NAD(+)</name>
        <dbReference type="ChEBI" id="CHEBI:57540"/>
    </ligand>
</feature>
<dbReference type="Gene3D" id="2.60.200.30">
    <property type="entry name" value="Probable inorganic polyphosphate/atp-NAD kinase, domain 2"/>
    <property type="match status" value="1"/>
</dbReference>
<gene>
    <name evidence="8" type="primary">nadK</name>
    <name evidence="9" type="ORF">FEZ33_07735</name>
</gene>
<keyword evidence="4 8" id="KW-0067">ATP-binding</keyword>
<dbReference type="Pfam" id="PF20143">
    <property type="entry name" value="NAD_kinase_C"/>
    <property type="match status" value="1"/>
</dbReference>
<evidence type="ECO:0000256" key="3">
    <source>
        <dbReference type="ARBA" id="ARBA00022777"/>
    </source>
</evidence>
<feature type="binding site" evidence="8">
    <location>
        <begin position="125"/>
        <end position="126"/>
    </location>
    <ligand>
        <name>NAD(+)</name>
        <dbReference type="ChEBI" id="CHEBI:57540"/>
    </ligand>
</feature>
<dbReference type="GO" id="GO:0006741">
    <property type="term" value="P:NADP+ biosynthetic process"/>
    <property type="evidence" value="ECO:0007669"/>
    <property type="project" value="UniProtKB-UniRule"/>
</dbReference>
<evidence type="ECO:0000313" key="10">
    <source>
        <dbReference type="Proteomes" id="UP000306420"/>
    </source>
</evidence>
<feature type="binding site" evidence="8">
    <location>
        <position position="153"/>
    </location>
    <ligand>
        <name>NAD(+)</name>
        <dbReference type="ChEBI" id="CHEBI:57540"/>
    </ligand>
</feature>
<sequence>MKPTVLIYSNTKPQSQSIKTELTNKLNKHQIEIVDEREQPDFIISIGGDGTFLSAFHHFEQYIEHSRFVGIHTGHLGFYTDWLSDEVDAVVDGLLNASDQSVSYPLLNVEIYLEDGRCKKMLALNEFSIRSTMGTMVSDVYIKDHFFETFRGDGISISTPTGSTGLNKSLGGAVIHPRLDAIQMTEMASINNRVYRTLSSPIIIPSDEWFTLKPENTQSAILSVDNQSWLNYEVSKVTCQVAKQRIQFASFKHTHFWDRVENAFIGRKQSL</sequence>
<keyword evidence="5 8" id="KW-0521">NADP</keyword>
<dbReference type="EMBL" id="VBSP01000026">
    <property type="protein sequence ID" value="TLQ40612.1"/>
    <property type="molecule type" value="Genomic_DNA"/>
</dbReference>
<keyword evidence="8" id="KW-0963">Cytoplasm</keyword>
<dbReference type="PANTHER" id="PTHR20275">
    <property type="entry name" value="NAD KINASE"/>
    <property type="match status" value="1"/>
</dbReference>
<dbReference type="InterPro" id="IPR017438">
    <property type="entry name" value="ATP-NAD_kinase_N"/>
</dbReference>
<feature type="binding site" evidence="8">
    <location>
        <begin position="49"/>
        <end position="50"/>
    </location>
    <ligand>
        <name>NAD(+)</name>
        <dbReference type="ChEBI" id="CHEBI:57540"/>
    </ligand>
</feature>
<feature type="binding site" evidence="8">
    <location>
        <position position="188"/>
    </location>
    <ligand>
        <name>NAD(+)</name>
        <dbReference type="ChEBI" id="CHEBI:57540"/>
    </ligand>
</feature>
<dbReference type="GO" id="GO:0005524">
    <property type="term" value="F:ATP binding"/>
    <property type="evidence" value="ECO:0007669"/>
    <property type="project" value="UniProtKB-KW"/>
</dbReference>
<comment type="caution">
    <text evidence="8">Lacks conserved residue(s) required for the propagation of feature annotation.</text>
</comment>
<dbReference type="NCBIfam" id="NF003424">
    <property type="entry name" value="PRK04885.1"/>
    <property type="match status" value="1"/>
</dbReference>
<evidence type="ECO:0000256" key="1">
    <source>
        <dbReference type="ARBA" id="ARBA00022679"/>
    </source>
</evidence>
<dbReference type="GO" id="GO:0005737">
    <property type="term" value="C:cytoplasm"/>
    <property type="evidence" value="ECO:0007669"/>
    <property type="project" value="UniProtKB-SubCell"/>
</dbReference>
<evidence type="ECO:0000256" key="6">
    <source>
        <dbReference type="ARBA" id="ARBA00023027"/>
    </source>
</evidence>
<proteinExistence type="inferred from homology"/>
<dbReference type="GO" id="GO:0003951">
    <property type="term" value="F:NAD+ kinase activity"/>
    <property type="evidence" value="ECO:0007669"/>
    <property type="project" value="UniProtKB-UniRule"/>
</dbReference>
<dbReference type="Pfam" id="PF01513">
    <property type="entry name" value="NAD_kinase"/>
    <property type="match status" value="1"/>
</dbReference>